<dbReference type="Gene3D" id="1.10.150.570">
    <property type="entry name" value="GidA associated domain, C-terminal subdomain"/>
    <property type="match status" value="1"/>
</dbReference>
<dbReference type="InterPro" id="IPR044920">
    <property type="entry name" value="MnmG_C_subdom_sf"/>
</dbReference>
<dbReference type="OrthoDB" id="9815560at2"/>
<dbReference type="NCBIfam" id="TIGR00136">
    <property type="entry name" value="mnmG_gidA"/>
    <property type="match status" value="1"/>
</dbReference>
<gene>
    <name evidence="12 14" type="primary">mnmG</name>
    <name evidence="12" type="synonym">gidA</name>
    <name evidence="14" type="ORF">NIG5292_01200</name>
</gene>
<name>A0A0U1NKC6_9RHOB</name>
<dbReference type="GO" id="GO:0005829">
    <property type="term" value="C:cytosol"/>
    <property type="evidence" value="ECO:0007669"/>
    <property type="project" value="TreeGrafter"/>
</dbReference>
<dbReference type="Proteomes" id="UP000048949">
    <property type="component" value="Unassembled WGS sequence"/>
</dbReference>
<dbReference type="PROSITE" id="PS01281">
    <property type="entry name" value="GIDA_2"/>
    <property type="match status" value="1"/>
</dbReference>
<dbReference type="InterPro" id="IPR040131">
    <property type="entry name" value="MnmG_N"/>
</dbReference>
<reference evidence="14 15" key="1">
    <citation type="submission" date="2015-04" db="EMBL/GenBank/DDBJ databases">
        <authorList>
            <person name="Syromyatnikov M.Y."/>
            <person name="Popov V.N."/>
        </authorList>
    </citation>
    <scope>NUCLEOTIDE SEQUENCE [LARGE SCALE GENOMIC DNA]</scope>
    <source>
        <strain evidence="14 15">CECT 5292</strain>
    </source>
</reference>
<comment type="cofactor">
    <cofactor evidence="1 12">
        <name>FAD</name>
        <dbReference type="ChEBI" id="CHEBI:57692"/>
    </cofactor>
</comment>
<dbReference type="InterPro" id="IPR049312">
    <property type="entry name" value="GIDA_C_N"/>
</dbReference>
<comment type="subunit">
    <text evidence="10 12">Homodimer. Heterotetramer of two MnmE and two MnmG subunits.</text>
</comment>
<dbReference type="PANTHER" id="PTHR11806">
    <property type="entry name" value="GLUCOSE INHIBITED DIVISION PROTEIN A"/>
    <property type="match status" value="1"/>
</dbReference>
<evidence type="ECO:0000256" key="1">
    <source>
        <dbReference type="ARBA" id="ARBA00001974"/>
    </source>
</evidence>
<keyword evidence="6 12" id="KW-0285">Flavoprotein</keyword>
<dbReference type="AlphaFoldDB" id="A0A0U1NKC6"/>
<dbReference type="FunFam" id="1.10.150.570:FF:000001">
    <property type="entry name" value="tRNA uridine 5-carboxymethylaminomethyl modification enzyme MnmG"/>
    <property type="match status" value="1"/>
</dbReference>
<organism evidence="14 15">
    <name type="scientific">Nereida ignava</name>
    <dbReference type="NCBI Taxonomy" id="282199"/>
    <lineage>
        <taxon>Bacteria</taxon>
        <taxon>Pseudomonadati</taxon>
        <taxon>Pseudomonadota</taxon>
        <taxon>Alphaproteobacteria</taxon>
        <taxon>Rhodobacterales</taxon>
        <taxon>Roseobacteraceae</taxon>
        <taxon>Nereida</taxon>
    </lineage>
</organism>
<comment type="subcellular location">
    <subcellularLocation>
        <location evidence="12">Cytoplasm</location>
    </subcellularLocation>
</comment>
<feature type="binding site" evidence="12">
    <location>
        <position position="177"/>
    </location>
    <ligand>
        <name>FAD</name>
        <dbReference type="ChEBI" id="CHEBI:57692"/>
    </ligand>
</feature>
<keyword evidence="5 12" id="KW-0963">Cytoplasm</keyword>
<evidence type="ECO:0000256" key="3">
    <source>
        <dbReference type="ARBA" id="ARBA00007653"/>
    </source>
</evidence>
<comment type="function">
    <text evidence="2 12">NAD-binding protein involved in the addition of a carboxymethylaminomethyl (cmnm) group at the wobble position (U34) of certain tRNAs, forming tRNA-cmnm(5)s(2)U34.</text>
</comment>
<dbReference type="InterPro" id="IPR004416">
    <property type="entry name" value="MnmG"/>
</dbReference>
<evidence type="ECO:0000256" key="2">
    <source>
        <dbReference type="ARBA" id="ARBA00003717"/>
    </source>
</evidence>
<feature type="binding site" evidence="12">
    <location>
        <begin position="269"/>
        <end position="283"/>
    </location>
    <ligand>
        <name>NAD(+)</name>
        <dbReference type="ChEBI" id="CHEBI:57540"/>
    </ligand>
</feature>
<feature type="binding site" evidence="12">
    <location>
        <position position="122"/>
    </location>
    <ligand>
        <name>FAD</name>
        <dbReference type="ChEBI" id="CHEBI:57692"/>
    </ligand>
</feature>
<evidence type="ECO:0000259" key="13">
    <source>
        <dbReference type="SMART" id="SM01228"/>
    </source>
</evidence>
<keyword evidence="15" id="KW-1185">Reference proteome</keyword>
<dbReference type="Gene3D" id="3.50.50.60">
    <property type="entry name" value="FAD/NAD(P)-binding domain"/>
    <property type="match status" value="2"/>
</dbReference>
<keyword evidence="8 12" id="KW-0274">FAD</keyword>
<feature type="binding site" evidence="12">
    <location>
        <position position="366"/>
    </location>
    <ligand>
        <name>FAD</name>
        <dbReference type="ChEBI" id="CHEBI:57692"/>
    </ligand>
</feature>
<dbReference type="InterPro" id="IPR002218">
    <property type="entry name" value="MnmG-rel"/>
</dbReference>
<feature type="binding site" evidence="12">
    <location>
        <begin position="10"/>
        <end position="15"/>
    </location>
    <ligand>
        <name>FAD</name>
        <dbReference type="ChEBI" id="CHEBI:57692"/>
    </ligand>
</feature>
<feature type="domain" description="tRNA uridine 5-carboxymethylaminomethyl modification enzyme C-terminal subdomain" evidence="13">
    <location>
        <begin position="538"/>
        <end position="609"/>
    </location>
</feature>
<evidence type="ECO:0000256" key="8">
    <source>
        <dbReference type="ARBA" id="ARBA00022827"/>
    </source>
</evidence>
<dbReference type="Pfam" id="PF13932">
    <property type="entry name" value="SAM_GIDA_C"/>
    <property type="match status" value="1"/>
</dbReference>
<evidence type="ECO:0000256" key="4">
    <source>
        <dbReference type="ARBA" id="ARBA00020461"/>
    </source>
</evidence>
<dbReference type="SUPFAM" id="SSF51905">
    <property type="entry name" value="FAD/NAD(P)-binding domain"/>
    <property type="match status" value="1"/>
</dbReference>
<evidence type="ECO:0000313" key="14">
    <source>
        <dbReference type="EMBL" id="CRK75157.1"/>
    </source>
</evidence>
<evidence type="ECO:0000256" key="11">
    <source>
        <dbReference type="ARBA" id="ARBA00031800"/>
    </source>
</evidence>
<evidence type="ECO:0000256" key="5">
    <source>
        <dbReference type="ARBA" id="ARBA00022490"/>
    </source>
</evidence>
<dbReference type="PROSITE" id="PS01280">
    <property type="entry name" value="GIDA_1"/>
    <property type="match status" value="1"/>
</dbReference>
<dbReference type="InterPro" id="IPR036188">
    <property type="entry name" value="FAD/NAD-bd_sf"/>
</dbReference>
<dbReference type="InterPro" id="IPR026904">
    <property type="entry name" value="MnmG_C"/>
</dbReference>
<dbReference type="RefSeq" id="WP_048598558.1">
    <property type="nucleotide sequence ID" value="NZ_CBFHGK010000002.1"/>
</dbReference>
<dbReference type="STRING" id="282199.GCA_001049735_01199"/>
<dbReference type="GO" id="GO:0030488">
    <property type="term" value="P:tRNA methylation"/>
    <property type="evidence" value="ECO:0007669"/>
    <property type="project" value="TreeGrafter"/>
</dbReference>
<dbReference type="HAMAP" id="MF_00129">
    <property type="entry name" value="MnmG_GidA"/>
    <property type="match status" value="1"/>
</dbReference>
<proteinExistence type="inferred from homology"/>
<dbReference type="EMBL" id="CVQV01000005">
    <property type="protein sequence ID" value="CRK75157.1"/>
    <property type="molecule type" value="Genomic_DNA"/>
</dbReference>
<dbReference type="Pfam" id="PF21680">
    <property type="entry name" value="GIDA_C_1st"/>
    <property type="match status" value="1"/>
</dbReference>
<comment type="similarity">
    <text evidence="3 12">Belongs to the MnmG family.</text>
</comment>
<dbReference type="Pfam" id="PF01134">
    <property type="entry name" value="GIDA"/>
    <property type="match status" value="1"/>
</dbReference>
<dbReference type="InterPro" id="IPR047001">
    <property type="entry name" value="MnmG_C_subdom"/>
</dbReference>
<dbReference type="SMART" id="SM01228">
    <property type="entry name" value="GIDA_assoc_3"/>
    <property type="match status" value="1"/>
</dbReference>
<keyword evidence="9 12" id="KW-0520">NAD</keyword>
<evidence type="ECO:0000313" key="15">
    <source>
        <dbReference type="Proteomes" id="UP000048949"/>
    </source>
</evidence>
<dbReference type="PANTHER" id="PTHR11806:SF0">
    <property type="entry name" value="PROTEIN MTO1 HOMOLOG, MITOCHONDRIAL"/>
    <property type="match status" value="1"/>
</dbReference>
<evidence type="ECO:0000256" key="9">
    <source>
        <dbReference type="ARBA" id="ARBA00023027"/>
    </source>
</evidence>
<keyword evidence="7 12" id="KW-0819">tRNA processing</keyword>
<evidence type="ECO:0000256" key="7">
    <source>
        <dbReference type="ARBA" id="ARBA00022694"/>
    </source>
</evidence>
<evidence type="ECO:0000256" key="12">
    <source>
        <dbReference type="HAMAP-Rule" id="MF_00129"/>
    </source>
</evidence>
<evidence type="ECO:0000256" key="10">
    <source>
        <dbReference type="ARBA" id="ARBA00025948"/>
    </source>
</evidence>
<dbReference type="FunFam" id="3.50.50.60:FF:000002">
    <property type="entry name" value="tRNA uridine 5-carboxymethylaminomethyl modification enzyme MnmG"/>
    <property type="match status" value="1"/>
</dbReference>
<dbReference type="GO" id="GO:0002098">
    <property type="term" value="P:tRNA wobble uridine modification"/>
    <property type="evidence" value="ECO:0007669"/>
    <property type="project" value="InterPro"/>
</dbReference>
<sequence length="620" mass="67251">MKHFDVIVIGAGHAGAEAAATSARLGVSTALITMTEAGIGAMSCNPAVGGLGKGHLVREIDALDGILGRLSDQAGIQFRLLNRRKGPAVQGPRAQVDRLLYGELMRHELRNTSNLEIIIGEVADLTMQGNIVNGVIFGDGSEITAQKVILTTGTFLNGKVHIGDVSYSAGRMGENASTKLADRILNLGLPIGRLKTGTPPRIAKGSINFEGLEVQPGDDVPAFFSFLTKDVSAQQVSCAITHTNEQTHEIITKNLDKSAMYGGHIDGVGPRYCPSIEDKVVRFADKTSHQIFLEPESLSSDWIYPNGISTSLPEDVQYQYIRSIKGLESAEIHQLGYAIEYDYVDPRALKQTLELKNVSGLYFAGQINGTTGYEEAAAQGLVAGLNAGLSVLGREPVIFSRRTSYIGVMIDDLTSRGVLEPYRMFTSRAEYRLSLRADNADQRLTKFGKELGLISQVRWASYDEKKRSIDDGMDILTAKVFTPKQVAETGVKINQDGTKRTLFDLLSMNGFDIKCAAKLAPAVDSIDPDIQLQLANDAMYAHYIARQDRDAEGLKRDEQTALDVNFDYSAVSGISNEMQNKLLKAKPETIAKAAKIDGMTPACLSILMAIAKSSQRKSIA</sequence>
<accession>A0A0U1NKC6</accession>
<dbReference type="GO" id="GO:0050660">
    <property type="term" value="F:flavin adenine dinucleotide binding"/>
    <property type="evidence" value="ECO:0007669"/>
    <property type="project" value="UniProtKB-UniRule"/>
</dbReference>
<dbReference type="InterPro" id="IPR020595">
    <property type="entry name" value="MnmG-rel_CS"/>
</dbReference>
<protein>
    <recommendedName>
        <fullName evidence="4 12">tRNA uridine 5-carboxymethylaminomethyl modification enzyme MnmG</fullName>
    </recommendedName>
    <alternativeName>
        <fullName evidence="11 12">Glucose-inhibited division protein A</fullName>
    </alternativeName>
</protein>
<evidence type="ECO:0000256" key="6">
    <source>
        <dbReference type="ARBA" id="ARBA00022630"/>
    </source>
</evidence>